<evidence type="ECO:0000313" key="1">
    <source>
        <dbReference type="EMBL" id="MED6117474.1"/>
    </source>
</evidence>
<protein>
    <submittedName>
        <fullName evidence="1">Uncharacterized protein</fullName>
    </submittedName>
</protein>
<dbReference type="Proteomes" id="UP001341840">
    <property type="component" value="Unassembled WGS sequence"/>
</dbReference>
<sequence length="100" mass="10438">FPEVRTTELFVEIVDLLASSGSSAPNPLSLNVGGPSCYGVSHETDMRQVASLSSDINLQAEAAGGGHDVGDSCSFGELAAAMAANLVRECQIQILMLERL</sequence>
<feature type="non-terminal residue" evidence="1">
    <location>
        <position position="1"/>
    </location>
</feature>
<reference evidence="1 2" key="1">
    <citation type="journal article" date="2023" name="Plants (Basel)">
        <title>Bridging the Gap: Combining Genomics and Transcriptomics Approaches to Understand Stylosanthes scabra, an Orphan Legume from the Brazilian Caatinga.</title>
        <authorList>
            <person name="Ferreira-Neto J.R.C."/>
            <person name="da Silva M.D."/>
            <person name="Binneck E."/>
            <person name="de Melo N.F."/>
            <person name="da Silva R.H."/>
            <person name="de Melo A.L.T.M."/>
            <person name="Pandolfi V."/>
            <person name="Bustamante F.O."/>
            <person name="Brasileiro-Vidal A.C."/>
            <person name="Benko-Iseppon A.M."/>
        </authorList>
    </citation>
    <scope>NUCLEOTIDE SEQUENCE [LARGE SCALE GENOMIC DNA]</scope>
    <source>
        <tissue evidence="1">Leaves</tissue>
    </source>
</reference>
<accession>A0ABU6QZH4</accession>
<comment type="caution">
    <text evidence="1">The sequence shown here is derived from an EMBL/GenBank/DDBJ whole genome shotgun (WGS) entry which is preliminary data.</text>
</comment>
<name>A0ABU6QZH4_9FABA</name>
<organism evidence="1 2">
    <name type="scientific">Stylosanthes scabra</name>
    <dbReference type="NCBI Taxonomy" id="79078"/>
    <lineage>
        <taxon>Eukaryota</taxon>
        <taxon>Viridiplantae</taxon>
        <taxon>Streptophyta</taxon>
        <taxon>Embryophyta</taxon>
        <taxon>Tracheophyta</taxon>
        <taxon>Spermatophyta</taxon>
        <taxon>Magnoliopsida</taxon>
        <taxon>eudicotyledons</taxon>
        <taxon>Gunneridae</taxon>
        <taxon>Pentapetalae</taxon>
        <taxon>rosids</taxon>
        <taxon>fabids</taxon>
        <taxon>Fabales</taxon>
        <taxon>Fabaceae</taxon>
        <taxon>Papilionoideae</taxon>
        <taxon>50 kb inversion clade</taxon>
        <taxon>dalbergioids sensu lato</taxon>
        <taxon>Dalbergieae</taxon>
        <taxon>Pterocarpus clade</taxon>
        <taxon>Stylosanthes</taxon>
    </lineage>
</organism>
<keyword evidence="2" id="KW-1185">Reference proteome</keyword>
<evidence type="ECO:0000313" key="2">
    <source>
        <dbReference type="Proteomes" id="UP001341840"/>
    </source>
</evidence>
<proteinExistence type="predicted"/>
<gene>
    <name evidence="1" type="ORF">PIB30_110290</name>
</gene>
<dbReference type="EMBL" id="JASCZI010006161">
    <property type="protein sequence ID" value="MED6117474.1"/>
    <property type="molecule type" value="Genomic_DNA"/>
</dbReference>